<dbReference type="Gene3D" id="3.40.50.2300">
    <property type="match status" value="1"/>
</dbReference>
<evidence type="ECO:0000256" key="2">
    <source>
        <dbReference type="ARBA" id="ARBA00034247"/>
    </source>
</evidence>
<dbReference type="CDD" id="cd01949">
    <property type="entry name" value="GGDEF"/>
    <property type="match status" value="1"/>
</dbReference>
<sequence length="320" mass="35467">MDMSEISTYKSEWNPELVLTARPRLLVVDDQAVNIQALYQVFAKDSEVFMATSGKQAIEVCRQKMPDLILLDVLMPDMDGIEVCQILKDDAETQNIPIIFVTSQDSPEEETRGLEVGAVDFITKPVNPAVVRARVKTHLTLKMQSDALRALASIDGLTHLPNRRLFDERLEAEWRACRRAGVSIALIMIDVDHFKKYNDHYGHLEGDNCLKQVANSLMENNWRGRDLAARYGGEEFVCLMPETDLAGAMSKAESLRAKVEALAIPHELSANADFVTISVGVATTVPNDEKMAEVLLGIADEQLYKAKQAGRNGIAGVELP</sequence>
<dbReference type="SMART" id="SM00448">
    <property type="entry name" value="REC"/>
    <property type="match status" value="1"/>
</dbReference>
<dbReference type="InterPro" id="IPR001789">
    <property type="entry name" value="Sig_transdc_resp-reg_receiver"/>
</dbReference>
<feature type="domain" description="Response regulatory" evidence="4">
    <location>
        <begin position="24"/>
        <end position="139"/>
    </location>
</feature>
<accession>A0ABP7WVQ2</accession>
<dbReference type="PANTHER" id="PTHR45138">
    <property type="entry name" value="REGULATORY COMPONENTS OF SENSORY TRANSDUCTION SYSTEM"/>
    <property type="match status" value="1"/>
</dbReference>
<dbReference type="SUPFAM" id="SSF55073">
    <property type="entry name" value="Nucleotide cyclase"/>
    <property type="match status" value="1"/>
</dbReference>
<evidence type="ECO:0000259" key="5">
    <source>
        <dbReference type="PROSITE" id="PS50887"/>
    </source>
</evidence>
<dbReference type="InterPro" id="IPR011006">
    <property type="entry name" value="CheY-like_superfamily"/>
</dbReference>
<name>A0ABP7WVQ2_9GAMM</name>
<dbReference type="EC" id="2.7.7.65" evidence="1"/>
<evidence type="ECO:0000256" key="3">
    <source>
        <dbReference type="PROSITE-ProRule" id="PRU00169"/>
    </source>
</evidence>
<dbReference type="Proteomes" id="UP001500392">
    <property type="component" value="Unassembled WGS sequence"/>
</dbReference>
<evidence type="ECO:0000256" key="1">
    <source>
        <dbReference type="ARBA" id="ARBA00012528"/>
    </source>
</evidence>
<dbReference type="SMART" id="SM00267">
    <property type="entry name" value="GGDEF"/>
    <property type="match status" value="1"/>
</dbReference>
<organism evidence="6 7">
    <name type="scientific">Zhongshania borealis</name>
    <dbReference type="NCBI Taxonomy" id="889488"/>
    <lineage>
        <taxon>Bacteria</taxon>
        <taxon>Pseudomonadati</taxon>
        <taxon>Pseudomonadota</taxon>
        <taxon>Gammaproteobacteria</taxon>
        <taxon>Cellvibrionales</taxon>
        <taxon>Spongiibacteraceae</taxon>
        <taxon>Zhongshania</taxon>
    </lineage>
</organism>
<comment type="catalytic activity">
    <reaction evidence="2">
        <text>2 GTP = 3',3'-c-di-GMP + 2 diphosphate</text>
        <dbReference type="Rhea" id="RHEA:24898"/>
        <dbReference type="ChEBI" id="CHEBI:33019"/>
        <dbReference type="ChEBI" id="CHEBI:37565"/>
        <dbReference type="ChEBI" id="CHEBI:58805"/>
        <dbReference type="EC" id="2.7.7.65"/>
    </reaction>
</comment>
<evidence type="ECO:0000313" key="6">
    <source>
        <dbReference type="EMBL" id="GAA4098037.1"/>
    </source>
</evidence>
<dbReference type="InterPro" id="IPR029787">
    <property type="entry name" value="Nucleotide_cyclase"/>
</dbReference>
<dbReference type="PROSITE" id="PS50887">
    <property type="entry name" value="GGDEF"/>
    <property type="match status" value="1"/>
</dbReference>
<feature type="domain" description="GGDEF" evidence="5">
    <location>
        <begin position="182"/>
        <end position="319"/>
    </location>
</feature>
<keyword evidence="3" id="KW-0597">Phosphoprotein</keyword>
<gene>
    <name evidence="6" type="ORF">GCM10022414_23520</name>
</gene>
<dbReference type="EMBL" id="BAABDM010000004">
    <property type="protein sequence ID" value="GAA4098037.1"/>
    <property type="molecule type" value="Genomic_DNA"/>
</dbReference>
<dbReference type="SUPFAM" id="SSF52172">
    <property type="entry name" value="CheY-like"/>
    <property type="match status" value="1"/>
</dbReference>
<dbReference type="NCBIfam" id="TIGR00254">
    <property type="entry name" value="GGDEF"/>
    <property type="match status" value="1"/>
</dbReference>
<protein>
    <recommendedName>
        <fullName evidence="1">diguanylate cyclase</fullName>
        <ecNumber evidence="1">2.7.7.65</ecNumber>
    </recommendedName>
</protein>
<dbReference type="Pfam" id="PF00072">
    <property type="entry name" value="Response_reg"/>
    <property type="match status" value="1"/>
</dbReference>
<dbReference type="Gene3D" id="3.30.70.270">
    <property type="match status" value="1"/>
</dbReference>
<dbReference type="InterPro" id="IPR050469">
    <property type="entry name" value="Diguanylate_Cyclase"/>
</dbReference>
<keyword evidence="7" id="KW-1185">Reference proteome</keyword>
<evidence type="ECO:0000313" key="7">
    <source>
        <dbReference type="Proteomes" id="UP001500392"/>
    </source>
</evidence>
<evidence type="ECO:0000259" key="4">
    <source>
        <dbReference type="PROSITE" id="PS50110"/>
    </source>
</evidence>
<feature type="modified residue" description="4-aspartylphosphate" evidence="3">
    <location>
        <position position="72"/>
    </location>
</feature>
<dbReference type="PROSITE" id="PS50110">
    <property type="entry name" value="RESPONSE_REGULATORY"/>
    <property type="match status" value="1"/>
</dbReference>
<dbReference type="InterPro" id="IPR043128">
    <property type="entry name" value="Rev_trsase/Diguanyl_cyclase"/>
</dbReference>
<comment type="caution">
    <text evidence="6">The sequence shown here is derived from an EMBL/GenBank/DDBJ whole genome shotgun (WGS) entry which is preliminary data.</text>
</comment>
<dbReference type="InterPro" id="IPR000160">
    <property type="entry name" value="GGDEF_dom"/>
</dbReference>
<reference evidence="7" key="1">
    <citation type="journal article" date="2019" name="Int. J. Syst. Evol. Microbiol.">
        <title>The Global Catalogue of Microorganisms (GCM) 10K type strain sequencing project: providing services to taxonomists for standard genome sequencing and annotation.</title>
        <authorList>
            <consortium name="The Broad Institute Genomics Platform"/>
            <consortium name="The Broad Institute Genome Sequencing Center for Infectious Disease"/>
            <person name="Wu L."/>
            <person name="Ma J."/>
        </authorList>
    </citation>
    <scope>NUCLEOTIDE SEQUENCE [LARGE SCALE GENOMIC DNA]</scope>
    <source>
        <strain evidence="7">JCM 17304</strain>
    </source>
</reference>
<dbReference type="PANTHER" id="PTHR45138:SF9">
    <property type="entry name" value="DIGUANYLATE CYCLASE DGCM-RELATED"/>
    <property type="match status" value="1"/>
</dbReference>
<proteinExistence type="predicted"/>
<dbReference type="Pfam" id="PF00990">
    <property type="entry name" value="GGDEF"/>
    <property type="match status" value="1"/>
</dbReference>